<dbReference type="GO" id="GO:0004896">
    <property type="term" value="F:cytokine receptor activity"/>
    <property type="evidence" value="ECO:0007669"/>
    <property type="project" value="TreeGrafter"/>
</dbReference>
<accession>A0A671XV60</accession>
<evidence type="ECO:0000313" key="6">
    <source>
        <dbReference type="Proteomes" id="UP000472265"/>
    </source>
</evidence>
<evidence type="ECO:0000259" key="3">
    <source>
        <dbReference type="Pfam" id="PF01108"/>
    </source>
</evidence>
<reference evidence="5" key="3">
    <citation type="submission" date="2025-09" db="UniProtKB">
        <authorList>
            <consortium name="Ensembl"/>
        </authorList>
    </citation>
    <scope>IDENTIFICATION</scope>
</reference>
<dbReference type="PANTHER" id="PTHR20859">
    <property type="entry name" value="INTERFERON/INTERLEUKIN RECEPTOR"/>
    <property type="match status" value="1"/>
</dbReference>
<feature type="chain" id="PRO_5025468050" description="Interferon/interleukin receptor domain-containing protein" evidence="2">
    <location>
        <begin position="20"/>
        <end position="310"/>
    </location>
</feature>
<feature type="signal peptide" evidence="2">
    <location>
        <begin position="1"/>
        <end position="19"/>
    </location>
</feature>
<protein>
    <recommendedName>
        <fullName evidence="7">Interferon/interleukin receptor domain-containing protein</fullName>
    </recommendedName>
</protein>
<organism evidence="5 6">
    <name type="scientific">Sparus aurata</name>
    <name type="common">Gilthead sea bream</name>
    <dbReference type="NCBI Taxonomy" id="8175"/>
    <lineage>
        <taxon>Eukaryota</taxon>
        <taxon>Metazoa</taxon>
        <taxon>Chordata</taxon>
        <taxon>Craniata</taxon>
        <taxon>Vertebrata</taxon>
        <taxon>Euteleostomi</taxon>
        <taxon>Actinopterygii</taxon>
        <taxon>Neopterygii</taxon>
        <taxon>Teleostei</taxon>
        <taxon>Neoteleostei</taxon>
        <taxon>Acanthomorphata</taxon>
        <taxon>Eupercaria</taxon>
        <taxon>Spariformes</taxon>
        <taxon>Sparidae</taxon>
        <taxon>Sparus</taxon>
    </lineage>
</organism>
<dbReference type="InterPro" id="IPR036116">
    <property type="entry name" value="FN3_sf"/>
</dbReference>
<keyword evidence="1" id="KW-0812">Transmembrane</keyword>
<dbReference type="SUPFAM" id="SSF49265">
    <property type="entry name" value="Fibronectin type III"/>
    <property type="match status" value="2"/>
</dbReference>
<dbReference type="AlphaFoldDB" id="A0A671XV60"/>
<dbReference type="InterPro" id="IPR013783">
    <property type="entry name" value="Ig-like_fold"/>
</dbReference>
<evidence type="ECO:0000256" key="1">
    <source>
        <dbReference type="SAM" id="Phobius"/>
    </source>
</evidence>
<dbReference type="PANTHER" id="PTHR20859:SF53">
    <property type="entry name" value="INTERLEUKIN-22 RECEPTOR SUBUNIT ALPHA-1"/>
    <property type="match status" value="1"/>
</dbReference>
<dbReference type="Pfam" id="PF01108">
    <property type="entry name" value="Tissue_fac"/>
    <property type="match status" value="1"/>
</dbReference>
<reference evidence="5" key="2">
    <citation type="submission" date="2025-08" db="UniProtKB">
        <authorList>
            <consortium name="Ensembl"/>
        </authorList>
    </citation>
    <scope>IDENTIFICATION</scope>
</reference>
<keyword evidence="1" id="KW-1133">Transmembrane helix</keyword>
<feature type="transmembrane region" description="Helical" evidence="1">
    <location>
        <begin position="238"/>
        <end position="263"/>
    </location>
</feature>
<evidence type="ECO:0000259" key="4">
    <source>
        <dbReference type="Pfam" id="PF09294"/>
    </source>
</evidence>
<dbReference type="Pfam" id="PF09294">
    <property type="entry name" value="Interfer-bind"/>
    <property type="match status" value="1"/>
</dbReference>
<dbReference type="InterPro" id="IPR050650">
    <property type="entry name" value="Type-II_Cytokine-TF_Rcpt"/>
</dbReference>
<dbReference type="OMA" id="GHTHFRI"/>
<dbReference type="GeneTree" id="ENSGT00940000157314"/>
<reference evidence="5" key="1">
    <citation type="submission" date="2021-04" db="EMBL/GenBank/DDBJ databases">
        <authorList>
            <consortium name="Wellcome Sanger Institute Data Sharing"/>
        </authorList>
    </citation>
    <scope>NUCLEOTIDE SEQUENCE [LARGE SCALE GENOMIC DNA]</scope>
</reference>
<evidence type="ECO:0000256" key="2">
    <source>
        <dbReference type="SAM" id="SignalP"/>
    </source>
</evidence>
<name>A0A671XV60_SPAAU</name>
<proteinExistence type="predicted"/>
<dbReference type="InterPro" id="IPR015373">
    <property type="entry name" value="Interferon/interleukin_rcp_dom"/>
</dbReference>
<evidence type="ECO:0008006" key="7">
    <source>
        <dbReference type="Google" id="ProtNLM"/>
    </source>
</evidence>
<dbReference type="InParanoid" id="A0A671XV60"/>
<dbReference type="Gene3D" id="2.60.40.10">
    <property type="entry name" value="Immunoglobulins"/>
    <property type="match status" value="1"/>
</dbReference>
<dbReference type="GO" id="GO:0005886">
    <property type="term" value="C:plasma membrane"/>
    <property type="evidence" value="ECO:0007669"/>
    <property type="project" value="TreeGrafter"/>
</dbReference>
<keyword evidence="2" id="KW-0732">Signal</keyword>
<sequence>MRLVILLLLLLQQMHLGNAPWTEGLQEEVLHLWTVHIVSLPAPSNVSISSFNMEHTLSFLPGADSPDSSRFEVQVVRLRYSTVAACSALTAGQTCNLTRVFKDPLEQFRARVRAFTAGQTSSWTVSSAFHPLSDTVLGPPDVVVSGCGNCLLLRVRPSIWTQQIGLSMDLVINVKRTRDGAQFILTRPYEEEVEIPYLQRGVEYCVTVTVKTLFNDNSGPSDAHCAFTSPPPSHSLSVVYGLLGAFCALLLLLLLIGSFVCSGQLSVRGLQRRLPTTLVTDPTVCCGSNNHSFIFRLNTLCAPVTPTSTC</sequence>
<feature type="domain" description="Fibronectin type-III" evidence="3">
    <location>
        <begin position="33"/>
        <end position="123"/>
    </location>
</feature>
<dbReference type="Ensembl" id="ENSSAUT00010056877.1">
    <property type="protein sequence ID" value="ENSSAUP00010054117.1"/>
    <property type="gene ID" value="ENSSAUG00010022327.1"/>
</dbReference>
<feature type="domain" description="Interferon/interleukin receptor" evidence="4">
    <location>
        <begin position="135"/>
        <end position="228"/>
    </location>
</feature>
<keyword evidence="1" id="KW-0472">Membrane</keyword>
<keyword evidence="6" id="KW-1185">Reference proteome</keyword>
<dbReference type="Proteomes" id="UP000472265">
    <property type="component" value="Chromosome 9"/>
</dbReference>
<dbReference type="InterPro" id="IPR003961">
    <property type="entry name" value="FN3_dom"/>
</dbReference>
<evidence type="ECO:0000313" key="5">
    <source>
        <dbReference type="Ensembl" id="ENSSAUP00010054117.1"/>
    </source>
</evidence>